<evidence type="ECO:0000313" key="3">
    <source>
        <dbReference type="Proteomes" id="UP000177208"/>
    </source>
</evidence>
<gene>
    <name evidence="2" type="ORF">A2774_05290</name>
</gene>
<proteinExistence type="predicted"/>
<evidence type="ECO:0000313" key="2">
    <source>
        <dbReference type="EMBL" id="OGK16328.1"/>
    </source>
</evidence>
<protein>
    <submittedName>
        <fullName evidence="2">Uncharacterized protein</fullName>
    </submittedName>
</protein>
<feature type="transmembrane region" description="Helical" evidence="1">
    <location>
        <begin position="6"/>
        <end position="31"/>
    </location>
</feature>
<organism evidence="2 3">
    <name type="scientific">Candidatus Roizmanbacteria bacterium RIFCSPHIGHO2_01_FULL_39_12c</name>
    <dbReference type="NCBI Taxonomy" id="1802031"/>
    <lineage>
        <taxon>Bacteria</taxon>
        <taxon>Candidatus Roizmaniibacteriota</taxon>
    </lineage>
</organism>
<dbReference type="AlphaFoldDB" id="A0A1F7GBR6"/>
<accession>A0A1F7GBR6</accession>
<keyword evidence="1" id="KW-0472">Membrane</keyword>
<dbReference type="EMBL" id="MFZG01000024">
    <property type="protein sequence ID" value="OGK16328.1"/>
    <property type="molecule type" value="Genomic_DNA"/>
</dbReference>
<sequence>MKLIRLFLLLLFFLIVGSVFYLGYLGFIPIISGFMGANKAKDLGVKYTKANFDSYVEKGKTKIVMVSQGTDPAKSVKYSGQTSVNDSFSQEDISARLNYSNWKYMPASNTQVRVNSDGSVEFSANVLMERLPGFVAFTGLGKYSLDDFNKGLKYINLAKVSPPVYLKFKAGAVNNKVNLNLQSARIGKFNLPLEKFDADAALTQIVENVFDKVDGFYAKTVSFSNGQMKFEGTVPEKQEVESN</sequence>
<keyword evidence="1" id="KW-1133">Transmembrane helix</keyword>
<name>A0A1F7GBR6_9BACT</name>
<dbReference type="Proteomes" id="UP000177208">
    <property type="component" value="Unassembled WGS sequence"/>
</dbReference>
<reference evidence="2 3" key="1">
    <citation type="journal article" date="2016" name="Nat. Commun.">
        <title>Thousands of microbial genomes shed light on interconnected biogeochemical processes in an aquifer system.</title>
        <authorList>
            <person name="Anantharaman K."/>
            <person name="Brown C.T."/>
            <person name="Hug L.A."/>
            <person name="Sharon I."/>
            <person name="Castelle C.J."/>
            <person name="Probst A.J."/>
            <person name="Thomas B.C."/>
            <person name="Singh A."/>
            <person name="Wilkins M.J."/>
            <person name="Karaoz U."/>
            <person name="Brodie E.L."/>
            <person name="Williams K.H."/>
            <person name="Hubbard S.S."/>
            <person name="Banfield J.F."/>
        </authorList>
    </citation>
    <scope>NUCLEOTIDE SEQUENCE [LARGE SCALE GENOMIC DNA]</scope>
</reference>
<comment type="caution">
    <text evidence="2">The sequence shown here is derived from an EMBL/GenBank/DDBJ whole genome shotgun (WGS) entry which is preliminary data.</text>
</comment>
<keyword evidence="1" id="KW-0812">Transmembrane</keyword>
<evidence type="ECO:0000256" key="1">
    <source>
        <dbReference type="SAM" id="Phobius"/>
    </source>
</evidence>